<proteinExistence type="predicted"/>
<evidence type="ECO:0000313" key="2">
    <source>
        <dbReference type="Proteomes" id="UP000053558"/>
    </source>
</evidence>
<dbReference type="GeneID" id="19206294"/>
<organism evidence="1 2">
    <name type="scientific">Coniophora puteana (strain RWD-64-598)</name>
    <name type="common">Brown rot fungus</name>
    <dbReference type="NCBI Taxonomy" id="741705"/>
    <lineage>
        <taxon>Eukaryota</taxon>
        <taxon>Fungi</taxon>
        <taxon>Dikarya</taxon>
        <taxon>Basidiomycota</taxon>
        <taxon>Agaricomycotina</taxon>
        <taxon>Agaricomycetes</taxon>
        <taxon>Agaricomycetidae</taxon>
        <taxon>Boletales</taxon>
        <taxon>Coniophorineae</taxon>
        <taxon>Coniophoraceae</taxon>
        <taxon>Coniophora</taxon>
    </lineage>
</organism>
<gene>
    <name evidence="1" type="ORF">CONPUDRAFT_169643</name>
</gene>
<dbReference type="OMA" id="WAGCRIV"/>
<dbReference type="KEGG" id="cput:CONPUDRAFT_169643"/>
<keyword evidence="2" id="KW-1185">Reference proteome</keyword>
<reference evidence="2" key="1">
    <citation type="journal article" date="2012" name="Science">
        <title>The Paleozoic origin of enzymatic lignin decomposition reconstructed from 31 fungal genomes.</title>
        <authorList>
            <person name="Floudas D."/>
            <person name="Binder M."/>
            <person name="Riley R."/>
            <person name="Barry K."/>
            <person name="Blanchette R.A."/>
            <person name="Henrissat B."/>
            <person name="Martinez A.T."/>
            <person name="Otillar R."/>
            <person name="Spatafora J.W."/>
            <person name="Yadav J.S."/>
            <person name="Aerts A."/>
            <person name="Benoit I."/>
            <person name="Boyd A."/>
            <person name="Carlson A."/>
            <person name="Copeland A."/>
            <person name="Coutinho P.M."/>
            <person name="de Vries R.P."/>
            <person name="Ferreira P."/>
            <person name="Findley K."/>
            <person name="Foster B."/>
            <person name="Gaskell J."/>
            <person name="Glotzer D."/>
            <person name="Gorecki P."/>
            <person name="Heitman J."/>
            <person name="Hesse C."/>
            <person name="Hori C."/>
            <person name="Igarashi K."/>
            <person name="Jurgens J.A."/>
            <person name="Kallen N."/>
            <person name="Kersten P."/>
            <person name="Kohler A."/>
            <person name="Kuees U."/>
            <person name="Kumar T.K.A."/>
            <person name="Kuo A."/>
            <person name="LaButti K."/>
            <person name="Larrondo L.F."/>
            <person name="Lindquist E."/>
            <person name="Ling A."/>
            <person name="Lombard V."/>
            <person name="Lucas S."/>
            <person name="Lundell T."/>
            <person name="Martin R."/>
            <person name="McLaughlin D.J."/>
            <person name="Morgenstern I."/>
            <person name="Morin E."/>
            <person name="Murat C."/>
            <person name="Nagy L.G."/>
            <person name="Nolan M."/>
            <person name="Ohm R.A."/>
            <person name="Patyshakuliyeva A."/>
            <person name="Rokas A."/>
            <person name="Ruiz-Duenas F.J."/>
            <person name="Sabat G."/>
            <person name="Salamov A."/>
            <person name="Samejima M."/>
            <person name="Schmutz J."/>
            <person name="Slot J.C."/>
            <person name="St John F."/>
            <person name="Stenlid J."/>
            <person name="Sun H."/>
            <person name="Sun S."/>
            <person name="Syed K."/>
            <person name="Tsang A."/>
            <person name="Wiebenga A."/>
            <person name="Young D."/>
            <person name="Pisabarro A."/>
            <person name="Eastwood D.C."/>
            <person name="Martin F."/>
            <person name="Cullen D."/>
            <person name="Grigoriev I.V."/>
            <person name="Hibbett D.S."/>
        </authorList>
    </citation>
    <scope>NUCLEOTIDE SEQUENCE [LARGE SCALE GENOMIC DNA]</scope>
    <source>
        <strain evidence="2">RWD-64-598 SS2</strain>
    </source>
</reference>
<name>A0A5M3M7Q6_CONPW</name>
<sequence length="322" mass="36428">MGQYWRFLNLDRREHTRARGYRYKLGEFFGDGITNRNIALRLCRLRSLPNMPRIQPSGAESTNIERPGRSLLVLPNEILYHITDGIETLEDFACFAATCHICWDLCASTLEVSIKHMVSWAGSRIIRLGDYMQNDDLPAGILTEAQRAELDAAVPDESSQGRPVSLYEFAGDHYRSAVMSPDFFDITYAYIRPLEKRGIEGAPLAAIRKMCTPVEATVLRNLSKKLYVRADTIDELNKEVQPRCGGNEPFSLGEALVGRICWSSDPSCAMPEHCEDITRGPWAGDAFDITSMEIFQKEADLSRWVDAKDEVCEALRRYLDGY</sequence>
<comment type="caution">
    <text evidence="1">The sequence shown here is derived from an EMBL/GenBank/DDBJ whole genome shotgun (WGS) entry which is preliminary data.</text>
</comment>
<dbReference type="RefSeq" id="XP_007774672.1">
    <property type="nucleotide sequence ID" value="XM_007776482.1"/>
</dbReference>
<accession>A0A5M3M7Q6</accession>
<dbReference type="OrthoDB" id="2588098at2759"/>
<dbReference type="Proteomes" id="UP000053558">
    <property type="component" value="Unassembled WGS sequence"/>
</dbReference>
<protein>
    <submittedName>
        <fullName evidence="1">Uncharacterized protein</fullName>
    </submittedName>
</protein>
<evidence type="ECO:0000313" key="1">
    <source>
        <dbReference type="EMBL" id="EIW75258.1"/>
    </source>
</evidence>
<dbReference type="AlphaFoldDB" id="A0A5M3M7Q6"/>
<dbReference type="EMBL" id="JH711589">
    <property type="protein sequence ID" value="EIW75258.1"/>
    <property type="molecule type" value="Genomic_DNA"/>
</dbReference>